<keyword evidence="7 8" id="KW-0472">Membrane</keyword>
<evidence type="ECO:0000256" key="8">
    <source>
        <dbReference type="SAM" id="Phobius"/>
    </source>
</evidence>
<comment type="subcellular location">
    <subcellularLocation>
        <location evidence="1">Cell membrane</location>
        <topology evidence="1">Single-pass type I membrane protein</topology>
    </subcellularLocation>
</comment>
<evidence type="ECO:0000256" key="6">
    <source>
        <dbReference type="ARBA" id="ARBA00022989"/>
    </source>
</evidence>
<organism evidence="10 11">
    <name type="scientific">Ditylenchus dipsaci</name>
    <dbReference type="NCBI Taxonomy" id="166011"/>
    <lineage>
        <taxon>Eukaryota</taxon>
        <taxon>Metazoa</taxon>
        <taxon>Ecdysozoa</taxon>
        <taxon>Nematoda</taxon>
        <taxon>Chromadorea</taxon>
        <taxon>Rhabditida</taxon>
        <taxon>Tylenchina</taxon>
        <taxon>Tylenchomorpha</taxon>
        <taxon>Sphaerularioidea</taxon>
        <taxon>Anguinidae</taxon>
        <taxon>Anguininae</taxon>
        <taxon>Ditylenchus</taxon>
    </lineage>
</organism>
<evidence type="ECO:0000256" key="3">
    <source>
        <dbReference type="ARBA" id="ARBA00022475"/>
    </source>
</evidence>
<evidence type="ECO:0000256" key="4">
    <source>
        <dbReference type="ARBA" id="ARBA00022692"/>
    </source>
</evidence>
<feature type="transmembrane region" description="Helical" evidence="8">
    <location>
        <begin position="480"/>
        <end position="501"/>
    </location>
</feature>
<keyword evidence="4 8" id="KW-0812">Transmembrane</keyword>
<dbReference type="InterPro" id="IPR056953">
    <property type="entry name" value="CUT_N"/>
</dbReference>
<dbReference type="SMART" id="SM00241">
    <property type="entry name" value="ZP"/>
    <property type="match status" value="1"/>
</dbReference>
<accession>A0A915EK71</accession>
<dbReference type="WBParaSite" id="jg677.2">
    <property type="protein sequence ID" value="jg677.2"/>
    <property type="gene ID" value="jg677"/>
</dbReference>
<dbReference type="PANTHER" id="PTHR22907">
    <property type="entry name" value="GH04558P"/>
    <property type="match status" value="1"/>
</dbReference>
<evidence type="ECO:0000313" key="10">
    <source>
        <dbReference type="Proteomes" id="UP000887574"/>
    </source>
</evidence>
<keyword evidence="10" id="KW-1185">Reference proteome</keyword>
<dbReference type="InterPro" id="IPR001507">
    <property type="entry name" value="ZP_dom"/>
</dbReference>
<feature type="domain" description="ZP" evidence="9">
    <location>
        <begin position="107"/>
        <end position="402"/>
    </location>
</feature>
<evidence type="ECO:0000256" key="7">
    <source>
        <dbReference type="ARBA" id="ARBA00023136"/>
    </source>
</evidence>
<evidence type="ECO:0000256" key="1">
    <source>
        <dbReference type="ARBA" id="ARBA00004251"/>
    </source>
</evidence>
<dbReference type="Proteomes" id="UP000887574">
    <property type="component" value="Unplaced"/>
</dbReference>
<dbReference type="Pfam" id="PF25301">
    <property type="entry name" value="CUT_C"/>
    <property type="match status" value="1"/>
</dbReference>
<dbReference type="GO" id="GO:0042302">
    <property type="term" value="F:structural constituent of cuticle"/>
    <property type="evidence" value="ECO:0007669"/>
    <property type="project" value="UniProtKB-KW"/>
</dbReference>
<dbReference type="Pfam" id="PF25057">
    <property type="entry name" value="CUT_N"/>
    <property type="match status" value="1"/>
</dbReference>
<evidence type="ECO:0000256" key="5">
    <source>
        <dbReference type="ARBA" id="ARBA00022729"/>
    </source>
</evidence>
<keyword evidence="2" id="KW-0193">Cuticle</keyword>
<proteinExistence type="predicted"/>
<evidence type="ECO:0000259" key="9">
    <source>
        <dbReference type="PROSITE" id="PS51034"/>
    </source>
</evidence>
<sequence length="521" mass="59863">MYNLDRLLKAEAKSLQDLAIDDPEKREEICRKYIKFYDCVYDCEQKKTNKRLTLSPSKTQMKLWVHRETYVVVQSTILLIKTRSHSASEKSLTTLLHTNVTRKPFISCAADAIYAKWKTSETFSGGHVNVRYAPNRYCFQVLVTNNQIELLVPHLDCRLSRLRTADPPGILIETTVLISFHGLFVTGGDRLFVLRCFHIRHQGNLSVEGIPHNLSHRNSLIVLPSDNSSQITIKEVPKKRLECYYTVKQELVRDKSISSEVKLSDEEWASRQKRQVQEGKWQPVNERVAIGTPLLHEWSCRNAEPNQWLIFSLMVTNCIMKTQEDEHKLVDEQGCSMLPSLIPELQYEANHTVSQIVPLFSIVDQPFLYFQCQLNLVDVVKGGEGALLSCMPPKCLTTSQSSEMIFELNHRRKRRQISAISSQNLVTRTLDVISQRLEILPFGEHAPPKKIDSNCNEEKEPAHSRLERHEKNEKICMPKILIGIMTGLFIGVIIFAFACVLRSFLPRLKFSHVSTEQTQNY</sequence>
<dbReference type="InterPro" id="IPR051962">
    <property type="entry name" value="Cuticlin"/>
</dbReference>
<keyword evidence="6 8" id="KW-1133">Transmembrane helix</keyword>
<keyword evidence="3" id="KW-1003">Cell membrane</keyword>
<dbReference type="PROSITE" id="PS51034">
    <property type="entry name" value="ZP_2"/>
    <property type="match status" value="1"/>
</dbReference>
<protein>
    <submittedName>
        <fullName evidence="11">ZP domain-containing protein</fullName>
    </submittedName>
</protein>
<dbReference type="InterPro" id="IPR057475">
    <property type="entry name" value="CUT_C"/>
</dbReference>
<name>A0A915EK71_9BILA</name>
<dbReference type="PANTHER" id="PTHR22907:SF17">
    <property type="entry name" value="ZP DOMAIN-CONTAINING PROTEIN"/>
    <property type="match status" value="1"/>
</dbReference>
<evidence type="ECO:0000256" key="2">
    <source>
        <dbReference type="ARBA" id="ARBA00022460"/>
    </source>
</evidence>
<reference evidence="11" key="1">
    <citation type="submission" date="2022-11" db="UniProtKB">
        <authorList>
            <consortium name="WormBaseParasite"/>
        </authorList>
    </citation>
    <scope>IDENTIFICATION</scope>
</reference>
<dbReference type="AlphaFoldDB" id="A0A915EK71"/>
<dbReference type="GO" id="GO:0005886">
    <property type="term" value="C:plasma membrane"/>
    <property type="evidence" value="ECO:0007669"/>
    <property type="project" value="UniProtKB-SubCell"/>
</dbReference>
<evidence type="ECO:0000313" key="11">
    <source>
        <dbReference type="WBParaSite" id="jg677.2"/>
    </source>
</evidence>
<keyword evidence="5" id="KW-0732">Signal</keyword>